<name>A0AAQ3RSH4_VIGMU</name>
<dbReference type="Pfam" id="PF00685">
    <property type="entry name" value="Sulfotransfer_1"/>
    <property type="match status" value="1"/>
</dbReference>
<dbReference type="SUPFAM" id="SSF52540">
    <property type="entry name" value="P-loop containing nucleoside triphosphate hydrolases"/>
    <property type="match status" value="1"/>
</dbReference>
<evidence type="ECO:0000256" key="3">
    <source>
        <dbReference type="RuleBase" id="RU361155"/>
    </source>
</evidence>
<organism evidence="5 6">
    <name type="scientific">Vigna mungo</name>
    <name type="common">Black gram</name>
    <name type="synonym">Phaseolus mungo</name>
    <dbReference type="NCBI Taxonomy" id="3915"/>
    <lineage>
        <taxon>Eukaryota</taxon>
        <taxon>Viridiplantae</taxon>
        <taxon>Streptophyta</taxon>
        <taxon>Embryophyta</taxon>
        <taxon>Tracheophyta</taxon>
        <taxon>Spermatophyta</taxon>
        <taxon>Magnoliopsida</taxon>
        <taxon>eudicotyledons</taxon>
        <taxon>Gunneridae</taxon>
        <taxon>Pentapetalae</taxon>
        <taxon>rosids</taxon>
        <taxon>fabids</taxon>
        <taxon>Fabales</taxon>
        <taxon>Fabaceae</taxon>
        <taxon>Papilionoideae</taxon>
        <taxon>50 kb inversion clade</taxon>
        <taxon>NPAAA clade</taxon>
        <taxon>indigoferoid/millettioid clade</taxon>
        <taxon>Phaseoleae</taxon>
        <taxon>Vigna</taxon>
    </lineage>
</organism>
<sequence>MSPKGTQQAKDEDNIGLSLRKENAWSDTYQFYLFENFWCPSIHFQAVNNFKKEFQAKDTDFVVASFPKSGTIWLKAITFSIVNSQQFSSLEDHHPLLSSNPHELVPFFEFIFGGDDIHSQILCLSNMAEPRIFGTHTPFPSLPVSIKESNCKIVYICRNPFDNFVSAWNYFNKIKPTTVSELTLDEAFELYCNGIMEYGPWWSHMLGYWEESIARPDKVLFLKYDHLKEDTNFHVKSVAKFLGCPFTEEEENNGVIENIIKLCSFEKMKDLEVNRSGTYGKGGIEKKNFFPKGESGDWVNYFSPSMTEKLSKIVEEKLSESGLSFKMCS</sequence>
<feature type="domain" description="Sulfotransferase" evidence="4">
    <location>
        <begin position="58"/>
        <end position="322"/>
    </location>
</feature>
<dbReference type="EC" id="2.8.2.-" evidence="3"/>
<reference evidence="5 6" key="1">
    <citation type="journal article" date="2023" name="Life. Sci Alliance">
        <title>Evolutionary insights into 3D genome organization and epigenetic landscape of Vigna mungo.</title>
        <authorList>
            <person name="Junaid A."/>
            <person name="Singh B."/>
            <person name="Bhatia S."/>
        </authorList>
    </citation>
    <scope>NUCLEOTIDE SEQUENCE [LARGE SCALE GENOMIC DNA]</scope>
    <source>
        <strain evidence="5">Urdbean</strain>
    </source>
</reference>
<dbReference type="Proteomes" id="UP001374535">
    <property type="component" value="Chromosome 7"/>
</dbReference>
<keyword evidence="2 3" id="KW-0808">Transferase</keyword>
<dbReference type="GO" id="GO:0008146">
    <property type="term" value="F:sulfotransferase activity"/>
    <property type="evidence" value="ECO:0007669"/>
    <property type="project" value="InterPro"/>
</dbReference>
<dbReference type="InterPro" id="IPR000863">
    <property type="entry name" value="Sulfotransferase_dom"/>
</dbReference>
<dbReference type="EMBL" id="CP144694">
    <property type="protein sequence ID" value="WVZ03558.1"/>
    <property type="molecule type" value="Genomic_DNA"/>
</dbReference>
<evidence type="ECO:0000259" key="4">
    <source>
        <dbReference type="Pfam" id="PF00685"/>
    </source>
</evidence>
<evidence type="ECO:0000256" key="1">
    <source>
        <dbReference type="ARBA" id="ARBA00005771"/>
    </source>
</evidence>
<gene>
    <name evidence="5" type="ORF">V8G54_024364</name>
</gene>
<evidence type="ECO:0000256" key="2">
    <source>
        <dbReference type="ARBA" id="ARBA00022679"/>
    </source>
</evidence>
<dbReference type="AlphaFoldDB" id="A0AAQ3RSH4"/>
<accession>A0AAQ3RSH4</accession>
<dbReference type="Gene3D" id="3.40.50.300">
    <property type="entry name" value="P-loop containing nucleotide triphosphate hydrolases"/>
    <property type="match status" value="1"/>
</dbReference>
<keyword evidence="6" id="KW-1185">Reference proteome</keyword>
<dbReference type="InterPro" id="IPR027417">
    <property type="entry name" value="P-loop_NTPase"/>
</dbReference>
<dbReference type="PANTHER" id="PTHR11783">
    <property type="entry name" value="SULFOTRANSFERASE SULT"/>
    <property type="match status" value="1"/>
</dbReference>
<evidence type="ECO:0000313" key="5">
    <source>
        <dbReference type="EMBL" id="WVZ03558.1"/>
    </source>
</evidence>
<evidence type="ECO:0000313" key="6">
    <source>
        <dbReference type="Proteomes" id="UP001374535"/>
    </source>
</evidence>
<comment type="similarity">
    <text evidence="1 3">Belongs to the sulfotransferase 1 family.</text>
</comment>
<proteinExistence type="inferred from homology"/>
<protein>
    <recommendedName>
        <fullName evidence="3">Sulfotransferase</fullName>
        <ecNumber evidence="3">2.8.2.-</ecNumber>
    </recommendedName>
</protein>